<protein>
    <submittedName>
        <fullName evidence="1">Uncharacterized protein</fullName>
    </submittedName>
</protein>
<evidence type="ECO:0000313" key="1">
    <source>
        <dbReference type="EMBL" id="MBN8745127.1"/>
    </source>
</evidence>
<accession>A0A8I1N024</accession>
<gene>
    <name evidence="1" type="ORF">J0I24_12590</name>
</gene>
<dbReference type="Proteomes" id="UP000664800">
    <property type="component" value="Unassembled WGS sequence"/>
</dbReference>
<dbReference type="EMBL" id="JAFKMR010000025">
    <property type="protein sequence ID" value="MBN8745127.1"/>
    <property type="molecule type" value="Genomic_DNA"/>
</dbReference>
<name>A0A8I1N024_THIA3</name>
<comment type="caution">
    <text evidence="1">The sequence shown here is derived from an EMBL/GenBank/DDBJ whole genome shotgun (WGS) entry which is preliminary data.</text>
</comment>
<sequence length="119" mass="13552">MKWLRKFYSKIKELFLIQICDPSDCANHIESVAGGNLNVLEVEVIENLCAMGYRCEEILAIIVYWRKRNALKRLLVKDGIEAKEVASILGRYNSDIQGQKSIEAIFDRIKAERPPAPTA</sequence>
<reference evidence="1" key="1">
    <citation type="submission" date="2021-02" db="EMBL/GenBank/DDBJ databases">
        <title>Thiocyanate and organic carbon inputs drive convergent selection for specific autotrophic Afipia and Thiobacillus strains within complex microbiomes.</title>
        <authorList>
            <person name="Huddy R.J."/>
            <person name="Sachdeva R."/>
            <person name="Kadzinga F."/>
            <person name="Kantor R.S."/>
            <person name="Harrison S.T.L."/>
            <person name="Banfield J.F."/>
        </authorList>
    </citation>
    <scope>NUCLEOTIDE SEQUENCE</scope>
    <source>
        <strain evidence="1">SCN18_13_7_16_R3_B_64_19</strain>
    </source>
</reference>
<proteinExistence type="predicted"/>
<organism evidence="1 2">
    <name type="scientific">Thiomonas arsenitoxydans (strain DSM 22701 / CIP 110005 / 3As)</name>
    <dbReference type="NCBI Taxonomy" id="426114"/>
    <lineage>
        <taxon>Bacteria</taxon>
        <taxon>Pseudomonadati</taxon>
        <taxon>Pseudomonadota</taxon>
        <taxon>Betaproteobacteria</taxon>
        <taxon>Burkholderiales</taxon>
        <taxon>Thiomonas</taxon>
    </lineage>
</organism>
<evidence type="ECO:0000313" key="2">
    <source>
        <dbReference type="Proteomes" id="UP000664800"/>
    </source>
</evidence>
<dbReference type="AlphaFoldDB" id="A0A8I1N024"/>
<dbReference type="RefSeq" id="WP_276731499.1">
    <property type="nucleotide sequence ID" value="NZ_JAFKMR010000025.1"/>
</dbReference>